<comment type="function">
    <text evidence="9">Condenses 4-methyl-5-(beta-hydroxyethyl)thiazole monophosphate (THZ-P) and 2-methyl-4-amino-5-hydroxymethyl pyrimidine pyrophosphate (HMP-PP) to form thiamine monophosphate (TMP).</text>
</comment>
<feature type="binding site" evidence="9">
    <location>
        <position position="85"/>
    </location>
    <ligand>
        <name>Mg(2+)</name>
        <dbReference type="ChEBI" id="CHEBI:18420"/>
    </ligand>
</feature>
<dbReference type="InterPro" id="IPR013785">
    <property type="entry name" value="Aldolase_TIM"/>
</dbReference>
<evidence type="ECO:0000256" key="1">
    <source>
        <dbReference type="ARBA" id="ARBA00005165"/>
    </source>
</evidence>
<evidence type="ECO:0000256" key="2">
    <source>
        <dbReference type="ARBA" id="ARBA00022679"/>
    </source>
</evidence>
<keyword evidence="3 9" id="KW-0479">Metal-binding</keyword>
<dbReference type="PANTHER" id="PTHR20857:SF15">
    <property type="entry name" value="THIAMINE-PHOSPHATE SYNTHASE"/>
    <property type="match status" value="1"/>
</dbReference>
<dbReference type="Gene3D" id="3.20.20.70">
    <property type="entry name" value="Aldolase class I"/>
    <property type="match status" value="1"/>
</dbReference>
<keyword evidence="14" id="KW-1185">Reference proteome</keyword>
<gene>
    <name evidence="9" type="primary">thiE</name>
    <name evidence="13" type="ORF">SAMN05660776_0215</name>
</gene>
<dbReference type="GO" id="GO:0000287">
    <property type="term" value="F:magnesium ion binding"/>
    <property type="evidence" value="ECO:0007669"/>
    <property type="project" value="UniProtKB-UniRule"/>
</dbReference>
<feature type="binding site" evidence="9">
    <location>
        <position position="66"/>
    </location>
    <ligand>
        <name>Mg(2+)</name>
        <dbReference type="ChEBI" id="CHEBI:18420"/>
    </ligand>
</feature>
<evidence type="ECO:0000313" key="14">
    <source>
        <dbReference type="Proteomes" id="UP000190230"/>
    </source>
</evidence>
<dbReference type="AlphaFoldDB" id="A0A1T5A5U9"/>
<keyword evidence="2 9" id="KW-0808">Transferase</keyword>
<dbReference type="CDD" id="cd00564">
    <property type="entry name" value="TMP_TenI"/>
    <property type="match status" value="1"/>
</dbReference>
<dbReference type="InterPro" id="IPR036206">
    <property type="entry name" value="ThiamineP_synth_sf"/>
</dbReference>
<dbReference type="EMBL" id="FUYY01000001">
    <property type="protein sequence ID" value="SKB30306.1"/>
    <property type="molecule type" value="Genomic_DNA"/>
</dbReference>
<dbReference type="GO" id="GO:0009228">
    <property type="term" value="P:thiamine biosynthetic process"/>
    <property type="evidence" value="ECO:0007669"/>
    <property type="project" value="UniProtKB-KW"/>
</dbReference>
<evidence type="ECO:0000256" key="8">
    <source>
        <dbReference type="ARBA" id="ARBA00047883"/>
    </source>
</evidence>
<dbReference type="InterPro" id="IPR034291">
    <property type="entry name" value="TMP_synthase"/>
</dbReference>
<comment type="catalytic activity">
    <reaction evidence="7 9 10">
        <text>2-(2-carboxy-4-methylthiazol-5-yl)ethyl phosphate + 4-amino-2-methyl-5-(diphosphooxymethyl)pyrimidine + 2 H(+) = thiamine phosphate + CO2 + diphosphate</text>
        <dbReference type="Rhea" id="RHEA:47848"/>
        <dbReference type="ChEBI" id="CHEBI:15378"/>
        <dbReference type="ChEBI" id="CHEBI:16526"/>
        <dbReference type="ChEBI" id="CHEBI:33019"/>
        <dbReference type="ChEBI" id="CHEBI:37575"/>
        <dbReference type="ChEBI" id="CHEBI:57841"/>
        <dbReference type="ChEBI" id="CHEBI:62890"/>
        <dbReference type="EC" id="2.5.1.3"/>
    </reaction>
</comment>
<protein>
    <recommendedName>
        <fullName evidence="9">Thiamine-phosphate synthase</fullName>
        <shortName evidence="9">TP synthase</shortName>
        <shortName evidence="9">TPS</shortName>
        <ecNumber evidence="9">2.5.1.3</ecNumber>
    </recommendedName>
    <alternativeName>
        <fullName evidence="9">Thiamine-phosphate pyrophosphorylase</fullName>
        <shortName evidence="9">TMP pyrophosphorylase</shortName>
        <shortName evidence="9">TMP-PPase</shortName>
    </alternativeName>
</protein>
<dbReference type="NCBIfam" id="TIGR00693">
    <property type="entry name" value="thiE"/>
    <property type="match status" value="1"/>
</dbReference>
<evidence type="ECO:0000256" key="6">
    <source>
        <dbReference type="ARBA" id="ARBA00047334"/>
    </source>
</evidence>
<evidence type="ECO:0000313" key="13">
    <source>
        <dbReference type="EMBL" id="SKB30306.1"/>
    </source>
</evidence>
<dbReference type="GO" id="GO:0005737">
    <property type="term" value="C:cytoplasm"/>
    <property type="evidence" value="ECO:0007669"/>
    <property type="project" value="TreeGrafter"/>
</dbReference>
<dbReference type="OrthoDB" id="9812206at2"/>
<sequence>MISNLHYISQGESPEEHLKNIRKMCTAGANWIQLRLKDECLEKIQETAQKAKDICDEFQAKLIINDFPEIAKKVDAHGVHLGKEDHCPLKARKLLGPDKIIGGTANSLEDCENLCTLQVDYIGLGPFRFTTTKKKLSPILGVEGYRNLLNSLHAQGKMIPVIAIGGITTTDFRVLAESGLYGVAISGWLTSHSNPEIIFKEIQQHFSEK</sequence>
<comment type="similarity">
    <text evidence="9 10">Belongs to the thiamine-phosphate synthase family.</text>
</comment>
<organism evidence="13 14">
    <name type="scientific">Salegentibacter holothuriorum</name>
    <dbReference type="NCBI Taxonomy" id="241145"/>
    <lineage>
        <taxon>Bacteria</taxon>
        <taxon>Pseudomonadati</taxon>
        <taxon>Bacteroidota</taxon>
        <taxon>Flavobacteriia</taxon>
        <taxon>Flavobacteriales</taxon>
        <taxon>Flavobacteriaceae</taxon>
        <taxon>Salegentibacter</taxon>
    </lineage>
</organism>
<dbReference type="InterPro" id="IPR022998">
    <property type="entry name" value="ThiamineP_synth_TenI"/>
</dbReference>
<accession>A0A1T5A5U9</accession>
<dbReference type="EC" id="2.5.1.3" evidence="9"/>
<evidence type="ECO:0000256" key="11">
    <source>
        <dbReference type="RuleBase" id="RU004253"/>
    </source>
</evidence>
<comment type="caution">
    <text evidence="9">Lacks conserved residue(s) required for the propagation of feature annotation.</text>
</comment>
<feature type="binding site" evidence="9">
    <location>
        <position position="104"/>
    </location>
    <ligand>
        <name>4-amino-2-methyl-5-(diphosphooxymethyl)pyrimidine</name>
        <dbReference type="ChEBI" id="CHEBI:57841"/>
    </ligand>
</feature>
<evidence type="ECO:0000259" key="12">
    <source>
        <dbReference type="Pfam" id="PF02581"/>
    </source>
</evidence>
<evidence type="ECO:0000256" key="7">
    <source>
        <dbReference type="ARBA" id="ARBA00047851"/>
    </source>
</evidence>
<dbReference type="STRING" id="241145.SAMN05660776_0215"/>
<dbReference type="SUPFAM" id="SSF51391">
    <property type="entry name" value="Thiamin phosphate synthase"/>
    <property type="match status" value="1"/>
</dbReference>
<feature type="binding site" evidence="9">
    <location>
        <begin position="33"/>
        <end position="37"/>
    </location>
    <ligand>
        <name>4-amino-2-methyl-5-(diphosphooxymethyl)pyrimidine</name>
        <dbReference type="ChEBI" id="CHEBI:57841"/>
    </ligand>
</feature>
<dbReference type="GO" id="GO:0004789">
    <property type="term" value="F:thiamine-phosphate diphosphorylase activity"/>
    <property type="evidence" value="ECO:0007669"/>
    <property type="project" value="UniProtKB-UniRule"/>
</dbReference>
<keyword evidence="5 9" id="KW-0784">Thiamine biosynthesis</keyword>
<dbReference type="HAMAP" id="MF_00097">
    <property type="entry name" value="TMP_synthase"/>
    <property type="match status" value="1"/>
</dbReference>
<reference evidence="14" key="1">
    <citation type="submission" date="2017-02" db="EMBL/GenBank/DDBJ databases">
        <authorList>
            <person name="Varghese N."/>
            <person name="Submissions S."/>
        </authorList>
    </citation>
    <scope>NUCLEOTIDE SEQUENCE [LARGE SCALE GENOMIC DNA]</scope>
    <source>
        <strain evidence="14">DSM 23405</strain>
    </source>
</reference>
<evidence type="ECO:0000256" key="5">
    <source>
        <dbReference type="ARBA" id="ARBA00022977"/>
    </source>
</evidence>
<keyword evidence="4 9" id="KW-0460">Magnesium</keyword>
<feature type="binding site" evidence="9">
    <location>
        <begin position="130"/>
        <end position="132"/>
    </location>
    <ligand>
        <name>2-[(2R,5Z)-2-carboxy-4-methylthiazol-5(2H)-ylidene]ethyl phosphate</name>
        <dbReference type="ChEBI" id="CHEBI:62899"/>
    </ligand>
</feature>
<comment type="catalytic activity">
    <reaction evidence="6 9 10">
        <text>4-methyl-5-(2-phosphooxyethyl)-thiazole + 4-amino-2-methyl-5-(diphosphooxymethyl)pyrimidine + H(+) = thiamine phosphate + diphosphate</text>
        <dbReference type="Rhea" id="RHEA:22328"/>
        <dbReference type="ChEBI" id="CHEBI:15378"/>
        <dbReference type="ChEBI" id="CHEBI:33019"/>
        <dbReference type="ChEBI" id="CHEBI:37575"/>
        <dbReference type="ChEBI" id="CHEBI:57841"/>
        <dbReference type="ChEBI" id="CHEBI:58296"/>
        <dbReference type="EC" id="2.5.1.3"/>
    </reaction>
</comment>
<evidence type="ECO:0000256" key="10">
    <source>
        <dbReference type="RuleBase" id="RU003826"/>
    </source>
</evidence>
<comment type="cofactor">
    <cofactor evidence="9">
        <name>Mg(2+)</name>
        <dbReference type="ChEBI" id="CHEBI:18420"/>
    </cofactor>
    <text evidence="9">Binds 1 Mg(2+) ion per subunit.</text>
</comment>
<dbReference type="GO" id="GO:0009229">
    <property type="term" value="P:thiamine diphosphate biosynthetic process"/>
    <property type="evidence" value="ECO:0007669"/>
    <property type="project" value="UniProtKB-UniRule"/>
</dbReference>
<dbReference type="UniPathway" id="UPA00060">
    <property type="reaction ID" value="UER00141"/>
</dbReference>
<feature type="binding site" evidence="9">
    <location>
        <position position="65"/>
    </location>
    <ligand>
        <name>4-amino-2-methyl-5-(diphosphooxymethyl)pyrimidine</name>
        <dbReference type="ChEBI" id="CHEBI:57841"/>
    </ligand>
</feature>
<name>A0A1T5A5U9_9FLAO</name>
<comment type="catalytic activity">
    <reaction evidence="8 9 10">
        <text>2-[(2R,5Z)-2-carboxy-4-methylthiazol-5(2H)-ylidene]ethyl phosphate + 4-amino-2-methyl-5-(diphosphooxymethyl)pyrimidine + 2 H(+) = thiamine phosphate + CO2 + diphosphate</text>
        <dbReference type="Rhea" id="RHEA:47844"/>
        <dbReference type="ChEBI" id="CHEBI:15378"/>
        <dbReference type="ChEBI" id="CHEBI:16526"/>
        <dbReference type="ChEBI" id="CHEBI:33019"/>
        <dbReference type="ChEBI" id="CHEBI:37575"/>
        <dbReference type="ChEBI" id="CHEBI:57841"/>
        <dbReference type="ChEBI" id="CHEBI:62899"/>
        <dbReference type="EC" id="2.5.1.3"/>
    </reaction>
</comment>
<proteinExistence type="inferred from homology"/>
<feature type="domain" description="Thiamine phosphate synthase/TenI" evidence="12">
    <location>
        <begin position="12"/>
        <end position="186"/>
    </location>
</feature>
<dbReference type="PANTHER" id="PTHR20857">
    <property type="entry name" value="THIAMINE-PHOSPHATE PYROPHOSPHORYLASE"/>
    <property type="match status" value="1"/>
</dbReference>
<dbReference type="RefSeq" id="WP_079718853.1">
    <property type="nucleotide sequence ID" value="NZ_FUYY01000001.1"/>
</dbReference>
<feature type="binding site" evidence="9">
    <location>
        <position position="133"/>
    </location>
    <ligand>
        <name>4-amino-2-methyl-5-(diphosphooxymethyl)pyrimidine</name>
        <dbReference type="ChEBI" id="CHEBI:57841"/>
    </ligand>
</feature>
<evidence type="ECO:0000256" key="3">
    <source>
        <dbReference type="ARBA" id="ARBA00022723"/>
    </source>
</evidence>
<evidence type="ECO:0000256" key="4">
    <source>
        <dbReference type="ARBA" id="ARBA00022842"/>
    </source>
</evidence>
<feature type="binding site" evidence="9">
    <location>
        <position position="166"/>
    </location>
    <ligand>
        <name>2-[(2R,5Z)-2-carboxy-4-methylthiazol-5(2H)-ylidene]ethyl phosphate</name>
        <dbReference type="ChEBI" id="CHEBI:62899"/>
    </ligand>
</feature>
<dbReference type="Pfam" id="PF02581">
    <property type="entry name" value="TMP-TENI"/>
    <property type="match status" value="1"/>
</dbReference>
<dbReference type="Proteomes" id="UP000190230">
    <property type="component" value="Unassembled WGS sequence"/>
</dbReference>
<evidence type="ECO:0000256" key="9">
    <source>
        <dbReference type="HAMAP-Rule" id="MF_00097"/>
    </source>
</evidence>
<comment type="pathway">
    <text evidence="1 9 11">Cofactor biosynthesis; thiamine diphosphate biosynthesis; thiamine phosphate from 4-amino-2-methyl-5-diphosphomethylpyrimidine and 4-methyl-5-(2-phosphoethyl)-thiazole: step 1/1.</text>
</comment>